<accession>A0A2G4T7D8</accession>
<evidence type="ECO:0000256" key="1">
    <source>
        <dbReference type="ARBA" id="ARBA00004123"/>
    </source>
</evidence>
<proteinExistence type="inferred from homology"/>
<dbReference type="InterPro" id="IPR024324">
    <property type="entry name" value="Condensin_cplx_su1_N"/>
</dbReference>
<protein>
    <recommendedName>
        <fullName evidence="10">Condensin complex subunit 1</fullName>
    </recommendedName>
</protein>
<feature type="compositionally biased region" description="Acidic residues" evidence="11">
    <location>
        <begin position="1366"/>
        <end position="1382"/>
    </location>
</feature>
<dbReference type="GO" id="GO:0005634">
    <property type="term" value="C:nucleus"/>
    <property type="evidence" value="ECO:0007669"/>
    <property type="project" value="UniProtKB-SubCell"/>
</dbReference>
<dbReference type="InterPro" id="IPR011989">
    <property type="entry name" value="ARM-like"/>
</dbReference>
<dbReference type="PANTHER" id="PTHR14222">
    <property type="entry name" value="CONDENSIN"/>
    <property type="match status" value="1"/>
</dbReference>
<evidence type="ECO:0000259" key="13">
    <source>
        <dbReference type="Pfam" id="PF12922"/>
    </source>
</evidence>
<feature type="domain" description="Condensin complex subunit 1 N-terminal" evidence="13">
    <location>
        <begin position="77"/>
        <end position="229"/>
    </location>
</feature>
<dbReference type="GO" id="GO:0000779">
    <property type="term" value="C:condensed chromosome, centromeric region"/>
    <property type="evidence" value="ECO:0007669"/>
    <property type="project" value="TreeGrafter"/>
</dbReference>
<dbReference type="RefSeq" id="XP_023470627.1">
    <property type="nucleotide sequence ID" value="XM_023610952.1"/>
</dbReference>
<comment type="similarity">
    <text evidence="3 10">Belongs to the CND1 (condensin subunit 1) family.</text>
</comment>
<feature type="compositionally biased region" description="Acidic residues" evidence="11">
    <location>
        <begin position="1317"/>
        <end position="1357"/>
    </location>
</feature>
<evidence type="ECO:0000256" key="3">
    <source>
        <dbReference type="ARBA" id="ARBA00009606"/>
    </source>
</evidence>
<evidence type="ECO:0000256" key="8">
    <source>
        <dbReference type="ARBA" id="ARBA00023242"/>
    </source>
</evidence>
<dbReference type="GO" id="GO:0007076">
    <property type="term" value="P:mitotic chromosome condensation"/>
    <property type="evidence" value="ECO:0007669"/>
    <property type="project" value="InterPro"/>
</dbReference>
<dbReference type="Proteomes" id="UP000242254">
    <property type="component" value="Unassembled WGS sequence"/>
</dbReference>
<keyword evidence="4" id="KW-0158">Chromosome</keyword>
<sequence length="1382" mass="160142">MRDDFLLSDEVLKLQEQEDYYIPNEIDLRGKSDQDLARYLNEITDSIEVSSENISDPVVFDKILSFLKYFAHLQPRWLARLFDIILSAFRIEIKTTSDDLENNQKETFSNHRHCLELYGFLLHWFLIAVEKNTTTAKITKKKSNQNELKTFDWSNQKLKAFDTASWLLDLKLSKIWTMAPERIAFINLFTKPAYQLFENPVNAKSNRVKERVFRILGLCVKYYDHAFVAQTTIMQNLQYWEHSAEPMAEFLVHLVEKQNYHQLADEILRDISNREFKDTASKEVKDSPNPKTFSTFLIKLVELSPKTILKNMALLIHQLDSESYLMRSTMIDILGFMIEELSKSIEDNANQMEQINGFFDILEEHMLDTISYCRQRVLQVYLRLFDLKAKFPKRRQAITVLAMRHLQDKSSTVRKYVIRVLCKLILTHPYSMYGGELNIDDWKKRLETLNHEINNSTTEEDMPPFIITQAVNNDKDDATSQKENEEEDDNRSQHSESINDDNRSQHSEGINDDDVQMDMESQQDKNKEEEHRLTEDKVAKTVIPAEKLQQLILMKTYHEDAIAFIEQIHTCIPIVTQLLSSKSKAEVLESMDFLVIAYNYQVKKAQEGIRKMLHLIWTKDTSDEGKGIKMKLLSCYQTLYLEMDRSCSKRENVNRIAKNLIQLTYNTNLAELTSLEQLLKTIMHEDSNKVSDEVIEKLWSVYGFTKGRIQKMQRRGAIIILSMLAQANTRIVSEKVDLMLKIGFGPLGKSDLSLARYTCIALQQLQGVKQMEKSRGVQVGVRFPLQHSIFTRLKDVLESPTESNEWFSLAEQAINTIYMLCEHPETLCQQLIYQKTVKVFGDRELTPSFSDTATNAESMILDYDMSQVQQNLPFPQNPVHQSSMELSQLFFMVGHVALKQIVHLEIIESAWKKKRSQKLEKDGKEKDTHKDAVEEELEQVGGTAEDDIGEAVVRIREKEILYGSQSLLARYGPLLVEVCARNKLYTNRTLQITATLALAKFMCVSSEFCEKHLQLLFTILEKSKDATIRSNVVIALGDMAVCFSTLIDDNITFLYNRLSDPDTLVKKNAVMVLTHLILNGMVKVKGQISEMAKCLEDADQRIADLAKLFFTELASKDNAIYNNLPDIISNLTDKNNPQRLEEEGFKRVMKFLFSFDFVEKEKQAENIVDKLCQRFLTAGDDERAWRDIAYCLSLLPYKSERSLKRLIEGWSTYQDKLHEDQVHKYFLEIISKCRLQKSQKPEVKSLVDELEQKIEKVRGPKESENVDGLQEDVSAGTTAKRGNTTKTKKREVKKKTPASEKSPATGVKRRRSRKIEYDEESDEEIEEYVAEEDDDEDDEDDEEEEEEGNEKDDNDNDNVEKIKNDIEEEENIEDMDLDEEED</sequence>
<dbReference type="Pfam" id="PF12717">
    <property type="entry name" value="Cnd1"/>
    <property type="match status" value="1"/>
</dbReference>
<evidence type="ECO:0000256" key="9">
    <source>
        <dbReference type="ARBA" id="ARBA00023306"/>
    </source>
</evidence>
<feature type="compositionally biased region" description="Basic and acidic residues" evidence="11">
    <location>
        <begin position="473"/>
        <end position="483"/>
    </location>
</feature>
<reference evidence="14 15" key="1">
    <citation type="journal article" date="2016" name="Proc. Natl. Acad. Sci. U.S.A.">
        <title>Lipid metabolic changes in an early divergent fungus govern the establishment of a mutualistic symbiosis with endobacteria.</title>
        <authorList>
            <person name="Lastovetsky O.A."/>
            <person name="Gaspar M.L."/>
            <person name="Mondo S.J."/>
            <person name="LaButti K.M."/>
            <person name="Sandor L."/>
            <person name="Grigoriev I.V."/>
            <person name="Henry S.A."/>
            <person name="Pawlowska T.E."/>
        </authorList>
    </citation>
    <scope>NUCLEOTIDE SEQUENCE [LARGE SCALE GENOMIC DNA]</scope>
    <source>
        <strain evidence="14 15">ATCC 52813</strain>
    </source>
</reference>
<evidence type="ECO:0000256" key="10">
    <source>
        <dbReference type="PIRNR" id="PIRNR017127"/>
    </source>
</evidence>
<name>A0A2G4T7D8_RHIZD</name>
<feature type="region of interest" description="Disordered" evidence="11">
    <location>
        <begin position="1258"/>
        <end position="1382"/>
    </location>
</feature>
<feature type="domain" description="Condensin complex subunit 1 C-terminal" evidence="12">
    <location>
        <begin position="1027"/>
        <end position="1193"/>
    </location>
</feature>
<dbReference type="SUPFAM" id="SSF48371">
    <property type="entry name" value="ARM repeat"/>
    <property type="match status" value="1"/>
</dbReference>
<keyword evidence="6 10" id="KW-0498">Mitosis</keyword>
<evidence type="ECO:0000313" key="15">
    <source>
        <dbReference type="Proteomes" id="UP000242254"/>
    </source>
</evidence>
<dbReference type="InterPro" id="IPR007673">
    <property type="entry name" value="Condensin_cplx_su1"/>
</dbReference>
<comment type="subcellular location">
    <subcellularLocation>
        <location evidence="2">Chromosome</location>
    </subcellularLocation>
    <subcellularLocation>
        <location evidence="1">Nucleus</location>
    </subcellularLocation>
</comment>
<evidence type="ECO:0000256" key="4">
    <source>
        <dbReference type="ARBA" id="ARBA00022454"/>
    </source>
</evidence>
<evidence type="ECO:0000259" key="12">
    <source>
        <dbReference type="Pfam" id="PF12717"/>
    </source>
</evidence>
<organism evidence="14 15">
    <name type="scientific">Rhizopus microsporus ATCC 52813</name>
    <dbReference type="NCBI Taxonomy" id="1340429"/>
    <lineage>
        <taxon>Eukaryota</taxon>
        <taxon>Fungi</taxon>
        <taxon>Fungi incertae sedis</taxon>
        <taxon>Mucoromycota</taxon>
        <taxon>Mucoromycotina</taxon>
        <taxon>Mucoromycetes</taxon>
        <taxon>Mucorales</taxon>
        <taxon>Mucorineae</taxon>
        <taxon>Rhizopodaceae</taxon>
        <taxon>Rhizopus</taxon>
    </lineage>
</organism>
<evidence type="ECO:0000256" key="2">
    <source>
        <dbReference type="ARBA" id="ARBA00004286"/>
    </source>
</evidence>
<evidence type="ECO:0000256" key="11">
    <source>
        <dbReference type="SAM" id="MobiDB-lite"/>
    </source>
</evidence>
<dbReference type="EMBL" id="KZ303842">
    <property type="protein sequence ID" value="PHZ16919.1"/>
    <property type="molecule type" value="Genomic_DNA"/>
</dbReference>
<keyword evidence="5 10" id="KW-0132">Cell division</keyword>
<feature type="region of interest" description="Disordered" evidence="11">
    <location>
        <begin position="917"/>
        <end position="940"/>
    </location>
</feature>
<dbReference type="Pfam" id="PF12922">
    <property type="entry name" value="Cnd1_N"/>
    <property type="match status" value="1"/>
</dbReference>
<dbReference type="PANTHER" id="PTHR14222:SF2">
    <property type="entry name" value="CONDENSIN COMPLEX SUBUNIT 1"/>
    <property type="match status" value="1"/>
</dbReference>
<evidence type="ECO:0000256" key="5">
    <source>
        <dbReference type="ARBA" id="ARBA00022618"/>
    </source>
</evidence>
<evidence type="ECO:0000256" key="7">
    <source>
        <dbReference type="ARBA" id="ARBA00023067"/>
    </source>
</evidence>
<dbReference type="GeneID" id="35441942"/>
<dbReference type="GO" id="GO:0000796">
    <property type="term" value="C:condensin complex"/>
    <property type="evidence" value="ECO:0007669"/>
    <property type="project" value="TreeGrafter"/>
</dbReference>
<dbReference type="STRING" id="1340429.A0A2G4T7D8"/>
<dbReference type="GO" id="GO:0042393">
    <property type="term" value="F:histone binding"/>
    <property type="evidence" value="ECO:0007669"/>
    <property type="project" value="TreeGrafter"/>
</dbReference>
<feature type="compositionally biased region" description="Basic and acidic residues" evidence="11">
    <location>
        <begin position="522"/>
        <end position="534"/>
    </location>
</feature>
<feature type="compositionally biased region" description="Basic and acidic residues" evidence="11">
    <location>
        <begin position="917"/>
        <end position="932"/>
    </location>
</feature>
<dbReference type="InterPro" id="IPR026971">
    <property type="entry name" value="CND1/NCAPD3"/>
</dbReference>
<dbReference type="GO" id="GO:0051301">
    <property type="term" value="P:cell division"/>
    <property type="evidence" value="ECO:0007669"/>
    <property type="project" value="UniProtKB-KW"/>
</dbReference>
<dbReference type="Gene3D" id="1.25.10.10">
    <property type="entry name" value="Leucine-rich Repeat Variant"/>
    <property type="match status" value="1"/>
</dbReference>
<dbReference type="GO" id="GO:0010032">
    <property type="term" value="P:meiotic chromosome condensation"/>
    <property type="evidence" value="ECO:0007669"/>
    <property type="project" value="TreeGrafter"/>
</dbReference>
<dbReference type="InterPro" id="IPR016024">
    <property type="entry name" value="ARM-type_fold"/>
</dbReference>
<keyword evidence="7 10" id="KW-0226">DNA condensation</keyword>
<keyword evidence="8" id="KW-0539">Nucleus</keyword>
<keyword evidence="9 10" id="KW-0131">Cell cycle</keyword>
<evidence type="ECO:0000313" key="14">
    <source>
        <dbReference type="EMBL" id="PHZ16919.1"/>
    </source>
</evidence>
<dbReference type="InterPro" id="IPR032682">
    <property type="entry name" value="Cnd1_C"/>
</dbReference>
<comment type="function">
    <text evidence="10">Regulatory subunit of the condensin complex, a complex required for conversion of interphase chromatin into mitotic-like condense chromosomes. The condensin complex probably introduces positive supercoils into relaxed DNA in the presence of type I topoisomerases and converts nicked DNA into positive knotted forms in the presence of type II topoisomerases.</text>
</comment>
<evidence type="ECO:0000256" key="6">
    <source>
        <dbReference type="ARBA" id="ARBA00022776"/>
    </source>
</evidence>
<dbReference type="PIRSF" id="PIRSF017127">
    <property type="entry name" value="Condensin_D2"/>
    <property type="match status" value="1"/>
</dbReference>
<keyword evidence="15" id="KW-1185">Reference proteome</keyword>
<feature type="region of interest" description="Disordered" evidence="11">
    <location>
        <begin position="473"/>
        <end position="534"/>
    </location>
</feature>
<gene>
    <name evidence="14" type="ORF">RHIMIDRAFT_252455</name>
</gene>
<feature type="compositionally biased region" description="Basic residues" evidence="11">
    <location>
        <begin position="1286"/>
        <end position="1296"/>
    </location>
</feature>